<accession>A0A6S7KB69</accession>
<dbReference type="InterPro" id="IPR043502">
    <property type="entry name" value="DNA/RNA_pol_sf"/>
</dbReference>
<gene>
    <name evidence="1" type="ORF">PACLA_8A047342</name>
</gene>
<evidence type="ECO:0000313" key="2">
    <source>
        <dbReference type="Proteomes" id="UP001152795"/>
    </source>
</evidence>
<proteinExistence type="predicted"/>
<sequence>MKLFQVNKENIFAFKSLHETISLVQSQTLTEEQFTREYAEVFEGVSLLSGALRLVIDSAIPPVQLRRIPLAVKDKLKDELDRIVKLNVITSVDNPIDWISVTVVAIRKDGNIRRGFDSKPLNKALKLKSMIFCPIQLFLMPRMVIGMLNWINRARMLPRLVHLGSAIGG</sequence>
<organism evidence="1 2">
    <name type="scientific">Paramuricea clavata</name>
    <name type="common">Red gorgonian</name>
    <name type="synonym">Violescent sea-whip</name>
    <dbReference type="NCBI Taxonomy" id="317549"/>
    <lineage>
        <taxon>Eukaryota</taxon>
        <taxon>Metazoa</taxon>
        <taxon>Cnidaria</taxon>
        <taxon>Anthozoa</taxon>
        <taxon>Octocorallia</taxon>
        <taxon>Malacalcyonacea</taxon>
        <taxon>Plexauridae</taxon>
        <taxon>Paramuricea</taxon>
    </lineage>
</organism>
<evidence type="ECO:0000313" key="1">
    <source>
        <dbReference type="EMBL" id="CAB4017698.1"/>
    </source>
</evidence>
<dbReference type="SUPFAM" id="SSF56672">
    <property type="entry name" value="DNA/RNA polymerases"/>
    <property type="match status" value="1"/>
</dbReference>
<reference evidence="1" key="1">
    <citation type="submission" date="2020-04" db="EMBL/GenBank/DDBJ databases">
        <authorList>
            <person name="Alioto T."/>
            <person name="Alioto T."/>
            <person name="Gomez Garrido J."/>
        </authorList>
    </citation>
    <scope>NUCLEOTIDE SEQUENCE</scope>
    <source>
        <strain evidence="1">A484AB</strain>
    </source>
</reference>
<dbReference type="AlphaFoldDB" id="A0A6S7KB69"/>
<protein>
    <submittedName>
        <fullName evidence="1">Uncharacterized protein</fullName>
    </submittedName>
</protein>
<dbReference type="EMBL" id="CACRXK020009670">
    <property type="protein sequence ID" value="CAB4017698.1"/>
    <property type="molecule type" value="Genomic_DNA"/>
</dbReference>
<dbReference type="OrthoDB" id="5978043at2759"/>
<name>A0A6S7KB69_PARCT</name>
<dbReference type="Proteomes" id="UP001152795">
    <property type="component" value="Unassembled WGS sequence"/>
</dbReference>
<comment type="caution">
    <text evidence="1">The sequence shown here is derived from an EMBL/GenBank/DDBJ whole genome shotgun (WGS) entry which is preliminary data.</text>
</comment>
<dbReference type="Gene3D" id="3.10.10.10">
    <property type="entry name" value="HIV Type 1 Reverse Transcriptase, subunit A, domain 1"/>
    <property type="match status" value="1"/>
</dbReference>
<keyword evidence="2" id="KW-1185">Reference proteome</keyword>